<evidence type="ECO:0000313" key="2">
    <source>
        <dbReference type="EMBL" id="EGZ24220.1"/>
    </source>
</evidence>
<dbReference type="GeneID" id="20645245"/>
<evidence type="ECO:0000256" key="1">
    <source>
        <dbReference type="SAM" id="MobiDB-lite"/>
    </source>
</evidence>
<gene>
    <name evidence="2" type="ORF">PHYSODRAFT_325360</name>
</gene>
<dbReference type="InParanoid" id="G4YSU8"/>
<dbReference type="KEGG" id="psoj:PHYSODRAFT_325360"/>
<dbReference type="RefSeq" id="XP_009519508.1">
    <property type="nucleotide sequence ID" value="XM_009521213.1"/>
</dbReference>
<name>G4YSU8_PHYSP</name>
<dbReference type="Proteomes" id="UP000002640">
    <property type="component" value="Unassembled WGS sequence"/>
</dbReference>
<reference evidence="2 3" key="1">
    <citation type="journal article" date="2006" name="Science">
        <title>Phytophthora genome sequences uncover evolutionary origins and mechanisms of pathogenesis.</title>
        <authorList>
            <person name="Tyler B.M."/>
            <person name="Tripathy S."/>
            <person name="Zhang X."/>
            <person name="Dehal P."/>
            <person name="Jiang R.H."/>
            <person name="Aerts A."/>
            <person name="Arredondo F.D."/>
            <person name="Baxter L."/>
            <person name="Bensasson D."/>
            <person name="Beynon J.L."/>
            <person name="Chapman J."/>
            <person name="Damasceno C.M."/>
            <person name="Dorrance A.E."/>
            <person name="Dou D."/>
            <person name="Dickerman A.W."/>
            <person name="Dubchak I.L."/>
            <person name="Garbelotto M."/>
            <person name="Gijzen M."/>
            <person name="Gordon S.G."/>
            <person name="Govers F."/>
            <person name="Grunwald N.J."/>
            <person name="Huang W."/>
            <person name="Ivors K.L."/>
            <person name="Jones R.W."/>
            <person name="Kamoun S."/>
            <person name="Krampis K."/>
            <person name="Lamour K.H."/>
            <person name="Lee M.K."/>
            <person name="McDonald W.H."/>
            <person name="Medina M."/>
            <person name="Meijer H.J."/>
            <person name="Nordberg E.K."/>
            <person name="Maclean D.J."/>
            <person name="Ospina-Giraldo M.D."/>
            <person name="Morris P.F."/>
            <person name="Phuntumart V."/>
            <person name="Putnam N.H."/>
            <person name="Rash S."/>
            <person name="Rose J.K."/>
            <person name="Sakihama Y."/>
            <person name="Salamov A.A."/>
            <person name="Savidor A."/>
            <person name="Scheuring C.F."/>
            <person name="Smith B.M."/>
            <person name="Sobral B.W."/>
            <person name="Terry A."/>
            <person name="Torto-Alalibo T.A."/>
            <person name="Win J."/>
            <person name="Xu Z."/>
            <person name="Zhang H."/>
            <person name="Grigoriev I.V."/>
            <person name="Rokhsar D.S."/>
            <person name="Boore J.L."/>
        </authorList>
    </citation>
    <scope>NUCLEOTIDE SEQUENCE [LARGE SCALE GENOMIC DNA]</scope>
    <source>
        <strain evidence="2 3">P6497</strain>
    </source>
</reference>
<organism evidence="2 3">
    <name type="scientific">Phytophthora sojae (strain P6497)</name>
    <name type="common">Soybean stem and root rot agent</name>
    <name type="synonym">Phytophthora megasperma f. sp. glycines</name>
    <dbReference type="NCBI Taxonomy" id="1094619"/>
    <lineage>
        <taxon>Eukaryota</taxon>
        <taxon>Sar</taxon>
        <taxon>Stramenopiles</taxon>
        <taxon>Oomycota</taxon>
        <taxon>Peronosporomycetes</taxon>
        <taxon>Peronosporales</taxon>
        <taxon>Peronosporaceae</taxon>
        <taxon>Phytophthora</taxon>
    </lineage>
</organism>
<accession>G4YSU8</accession>
<dbReference type="AlphaFoldDB" id="G4YSU8"/>
<dbReference type="EMBL" id="JH159152">
    <property type="protein sequence ID" value="EGZ24220.1"/>
    <property type="molecule type" value="Genomic_DNA"/>
</dbReference>
<proteinExistence type="predicted"/>
<keyword evidence="3" id="KW-1185">Reference proteome</keyword>
<protein>
    <submittedName>
        <fullName evidence="2">Uncharacterized protein</fullName>
    </submittedName>
</protein>
<feature type="region of interest" description="Disordered" evidence="1">
    <location>
        <begin position="267"/>
        <end position="292"/>
    </location>
</feature>
<evidence type="ECO:0000313" key="3">
    <source>
        <dbReference type="Proteomes" id="UP000002640"/>
    </source>
</evidence>
<sequence length="311" mass="34319">MPRGLRRREWRQERCFINMCQAAKRPDTSITRAGAKLLRRYFADYGIPANELANMAEPPEAEKETTREASTVWSSGLTEIAEFVLAQTRRVQSAVATGNFPDLDSTGFPRRDFLDGISSTGFPRRGFGLTGFGETGALVDPSDGYASHWILAPCLTAHHPRRLSRRARPCVAPINTRRVLISRVEVHHSRPPTSISPSSSGARRAHFFAGHYTTTVPLPRTRTPQVGVSLHIMVRAEDIYVEEGGPDTGNLETAGIVVYASRAHRSRLPDPSDQLAVAQAASPRSNRDSALPWRNVIKRSNPSQLWSSNAA</sequence>